<organism evidence="1 2">
    <name type="scientific">Coniosporium apollinis</name>
    <dbReference type="NCBI Taxonomy" id="61459"/>
    <lineage>
        <taxon>Eukaryota</taxon>
        <taxon>Fungi</taxon>
        <taxon>Dikarya</taxon>
        <taxon>Ascomycota</taxon>
        <taxon>Pezizomycotina</taxon>
        <taxon>Dothideomycetes</taxon>
        <taxon>Dothideomycetes incertae sedis</taxon>
        <taxon>Coniosporium</taxon>
    </lineage>
</organism>
<gene>
    <name evidence="1" type="ORF">H2201_001579</name>
</gene>
<reference evidence="1" key="1">
    <citation type="submission" date="2022-10" db="EMBL/GenBank/DDBJ databases">
        <title>Culturing micro-colonial fungi from biological soil crusts in the Mojave desert and describing Neophaeococcomyces mojavensis, and introducing the new genera and species Taxawa tesnikishii.</title>
        <authorList>
            <person name="Kurbessoian T."/>
            <person name="Stajich J.E."/>
        </authorList>
    </citation>
    <scope>NUCLEOTIDE SEQUENCE</scope>
    <source>
        <strain evidence="1">TK_1</strain>
    </source>
</reference>
<dbReference type="EMBL" id="JAPDRL010000008">
    <property type="protein sequence ID" value="KAJ9668150.1"/>
    <property type="molecule type" value="Genomic_DNA"/>
</dbReference>
<name>A0ABQ9P0P2_9PEZI</name>
<evidence type="ECO:0000313" key="2">
    <source>
        <dbReference type="Proteomes" id="UP001172684"/>
    </source>
</evidence>
<dbReference type="Proteomes" id="UP001172684">
    <property type="component" value="Unassembled WGS sequence"/>
</dbReference>
<comment type="caution">
    <text evidence="1">The sequence shown here is derived from an EMBL/GenBank/DDBJ whole genome shotgun (WGS) entry which is preliminary data.</text>
</comment>
<protein>
    <submittedName>
        <fullName evidence="1">Uncharacterized protein</fullName>
    </submittedName>
</protein>
<evidence type="ECO:0000313" key="1">
    <source>
        <dbReference type="EMBL" id="KAJ9668150.1"/>
    </source>
</evidence>
<keyword evidence="2" id="KW-1185">Reference proteome</keyword>
<sequence>MSSFRTKTFVDDERLAARQLRLKGPKTAVYMAQGGGRADHLIATAPKSLLQKYSFLARQKLSGEMDGGRLVLAQGSATEDGVIEVLDWMRRSCETEETRFLTYEAEFTARLSFLPVIELYRTSLALKVLRSLNHVKQQLQHDLLGRRPVTVLECKTIWDNFGDSPQENGLIDRMVNQLVFFARKDGMSLENVVEATEWEAVVSFAEGAGREKFMEKLKAKEGKFDGEN</sequence>
<proteinExistence type="predicted"/>
<accession>A0ABQ9P0P2</accession>